<dbReference type="EMBL" id="JAHLQT010035566">
    <property type="protein sequence ID" value="KAG7158140.1"/>
    <property type="molecule type" value="Genomic_DNA"/>
</dbReference>
<dbReference type="Pfam" id="PF00096">
    <property type="entry name" value="zf-C2H2"/>
    <property type="match status" value="1"/>
</dbReference>
<evidence type="ECO:0000256" key="4">
    <source>
        <dbReference type="ARBA" id="ARBA00022833"/>
    </source>
</evidence>
<evidence type="ECO:0000313" key="11">
    <source>
        <dbReference type="EMBL" id="KAG7158140.1"/>
    </source>
</evidence>
<evidence type="ECO:0000256" key="3">
    <source>
        <dbReference type="ARBA" id="ARBA00022771"/>
    </source>
</evidence>
<evidence type="ECO:0000256" key="5">
    <source>
        <dbReference type="ARBA" id="ARBA00023015"/>
    </source>
</evidence>
<dbReference type="AlphaFoldDB" id="A0A8J5JMA7"/>
<dbReference type="GO" id="GO:0008270">
    <property type="term" value="F:zinc ion binding"/>
    <property type="evidence" value="ECO:0007669"/>
    <property type="project" value="UniProtKB-KW"/>
</dbReference>
<evidence type="ECO:0000259" key="10">
    <source>
        <dbReference type="PROSITE" id="PS50157"/>
    </source>
</evidence>
<evidence type="ECO:0000256" key="2">
    <source>
        <dbReference type="ARBA" id="ARBA00022723"/>
    </source>
</evidence>
<feature type="domain" description="C2H2-type" evidence="10">
    <location>
        <begin position="86"/>
        <end position="111"/>
    </location>
</feature>
<dbReference type="GO" id="GO:0006357">
    <property type="term" value="P:regulation of transcription by RNA polymerase II"/>
    <property type="evidence" value="ECO:0007669"/>
    <property type="project" value="TreeGrafter"/>
</dbReference>
<evidence type="ECO:0000256" key="7">
    <source>
        <dbReference type="ARBA" id="ARBA00023242"/>
    </source>
</evidence>
<evidence type="ECO:0000256" key="6">
    <source>
        <dbReference type="ARBA" id="ARBA00023163"/>
    </source>
</evidence>
<keyword evidence="2" id="KW-0479">Metal-binding</keyword>
<dbReference type="PANTHER" id="PTHR46179">
    <property type="entry name" value="ZINC FINGER PROTEIN"/>
    <property type="match status" value="1"/>
</dbReference>
<organism evidence="11 12">
    <name type="scientific">Homarus americanus</name>
    <name type="common">American lobster</name>
    <dbReference type="NCBI Taxonomy" id="6706"/>
    <lineage>
        <taxon>Eukaryota</taxon>
        <taxon>Metazoa</taxon>
        <taxon>Ecdysozoa</taxon>
        <taxon>Arthropoda</taxon>
        <taxon>Crustacea</taxon>
        <taxon>Multicrustacea</taxon>
        <taxon>Malacostraca</taxon>
        <taxon>Eumalacostraca</taxon>
        <taxon>Eucarida</taxon>
        <taxon>Decapoda</taxon>
        <taxon>Pleocyemata</taxon>
        <taxon>Astacidea</taxon>
        <taxon>Nephropoidea</taxon>
        <taxon>Nephropidae</taxon>
        <taxon>Homarus</taxon>
    </lineage>
</organism>
<dbReference type="SMART" id="SM00355">
    <property type="entry name" value="ZnF_C2H2"/>
    <property type="match status" value="3"/>
</dbReference>
<keyword evidence="4" id="KW-0862">Zinc</keyword>
<evidence type="ECO:0000256" key="9">
    <source>
        <dbReference type="SAM" id="MobiDB-lite"/>
    </source>
</evidence>
<dbReference type="PROSITE" id="PS50157">
    <property type="entry name" value="ZINC_FINGER_C2H2_2"/>
    <property type="match status" value="3"/>
</dbReference>
<keyword evidence="3 8" id="KW-0863">Zinc-finger</keyword>
<reference evidence="11" key="1">
    <citation type="journal article" date="2021" name="Sci. Adv.">
        <title>The American lobster genome reveals insights on longevity, neural, and immune adaptations.</title>
        <authorList>
            <person name="Polinski J.M."/>
            <person name="Zimin A.V."/>
            <person name="Clark K.F."/>
            <person name="Kohn A.B."/>
            <person name="Sadowski N."/>
            <person name="Timp W."/>
            <person name="Ptitsyn A."/>
            <person name="Khanna P."/>
            <person name="Romanova D.Y."/>
            <person name="Williams P."/>
            <person name="Greenwood S.J."/>
            <person name="Moroz L.L."/>
            <person name="Walt D.R."/>
            <person name="Bodnar A.G."/>
        </authorList>
    </citation>
    <scope>NUCLEOTIDE SEQUENCE</scope>
    <source>
        <strain evidence="11">GMGI-L3</strain>
    </source>
</reference>
<name>A0A8J5JMA7_HOMAM</name>
<dbReference type="PANTHER" id="PTHR46179:SF13">
    <property type="entry name" value="C2H2-TYPE DOMAIN-CONTAINING PROTEIN"/>
    <property type="match status" value="1"/>
</dbReference>
<protein>
    <submittedName>
        <fullName evidence="11">Transcription factor Ovo-like 1-like</fullName>
    </submittedName>
</protein>
<dbReference type="InterPro" id="IPR013087">
    <property type="entry name" value="Znf_C2H2_type"/>
</dbReference>
<evidence type="ECO:0000256" key="1">
    <source>
        <dbReference type="ARBA" id="ARBA00004123"/>
    </source>
</evidence>
<dbReference type="Proteomes" id="UP000747542">
    <property type="component" value="Unassembled WGS sequence"/>
</dbReference>
<feature type="region of interest" description="Disordered" evidence="9">
    <location>
        <begin position="129"/>
        <end position="173"/>
    </location>
</feature>
<keyword evidence="5" id="KW-0805">Transcription regulation</keyword>
<gene>
    <name evidence="11" type="primary">Ovol1-L</name>
    <name evidence="11" type="ORF">Hamer_G008755</name>
</gene>
<sequence length="332" mass="36741">MRINTGHLVMSCFPPCDTDMAEVLREFQCKLCFKVLGSRAALQRHLKEVHHKDLSTGATCDRCGKMFQNKSNLKIHMLTHSGVKPFKCIETSCNAAFTTKQCLQFHYKKVHGYTGDSMLAASHTLSTRTLNSDSLGQQPTPDTTPAEPPTPDDSSHSADPPLSSLTSNEGPPTSRADILLAAAAASLPPAATLHGYVTKYAATATRLVSKGSRKWLGDPLDMQDRDYDPDDARDVYDFDDRLEEELMQKRKKEEEITGEEKLYRRESNASLLVEAALNVAEQTMKMDGRGVGSHDRLLGYSGRYSPLPPNTVVTSMEHILPHDAAFNTHKIH</sequence>
<dbReference type="PROSITE" id="PS00028">
    <property type="entry name" value="ZINC_FINGER_C2H2_1"/>
    <property type="match status" value="3"/>
</dbReference>
<feature type="domain" description="C2H2-type" evidence="10">
    <location>
        <begin position="27"/>
        <end position="55"/>
    </location>
</feature>
<comment type="caution">
    <text evidence="11">The sequence shown here is derived from an EMBL/GenBank/DDBJ whole genome shotgun (WGS) entry which is preliminary data.</text>
</comment>
<dbReference type="InterPro" id="IPR036236">
    <property type="entry name" value="Znf_C2H2_sf"/>
</dbReference>
<keyword evidence="6" id="KW-0804">Transcription</keyword>
<proteinExistence type="predicted"/>
<keyword evidence="12" id="KW-1185">Reference proteome</keyword>
<feature type="domain" description="C2H2-type" evidence="10">
    <location>
        <begin position="58"/>
        <end position="85"/>
    </location>
</feature>
<dbReference type="GO" id="GO:0005634">
    <property type="term" value="C:nucleus"/>
    <property type="evidence" value="ECO:0007669"/>
    <property type="project" value="UniProtKB-SubCell"/>
</dbReference>
<accession>A0A8J5JMA7</accession>
<evidence type="ECO:0000313" key="12">
    <source>
        <dbReference type="Proteomes" id="UP000747542"/>
    </source>
</evidence>
<dbReference type="InterPro" id="IPR051061">
    <property type="entry name" value="Zinc_finger_trans_reg"/>
</dbReference>
<dbReference type="Gene3D" id="3.30.160.60">
    <property type="entry name" value="Classic Zinc Finger"/>
    <property type="match status" value="2"/>
</dbReference>
<dbReference type="SUPFAM" id="SSF57667">
    <property type="entry name" value="beta-beta-alpha zinc fingers"/>
    <property type="match status" value="1"/>
</dbReference>
<feature type="compositionally biased region" description="Polar residues" evidence="9">
    <location>
        <begin position="129"/>
        <end position="138"/>
    </location>
</feature>
<comment type="subcellular location">
    <subcellularLocation>
        <location evidence="1">Nucleus</location>
    </subcellularLocation>
</comment>
<evidence type="ECO:0000256" key="8">
    <source>
        <dbReference type="PROSITE-ProRule" id="PRU00042"/>
    </source>
</evidence>
<dbReference type="Pfam" id="PF13894">
    <property type="entry name" value="zf-C2H2_4"/>
    <property type="match status" value="1"/>
</dbReference>
<keyword evidence="7" id="KW-0539">Nucleus</keyword>
<dbReference type="FunFam" id="3.30.160.60:FF:001636">
    <property type="entry name" value="CLUMA_CG004886, isoform A"/>
    <property type="match status" value="1"/>
</dbReference>